<feature type="region of interest" description="Disordered" evidence="1">
    <location>
        <begin position="67"/>
        <end position="101"/>
    </location>
</feature>
<evidence type="ECO:0000313" key="2">
    <source>
        <dbReference type="EMBL" id="BDL44786.1"/>
    </source>
</evidence>
<accession>A0ABM7ZJ77</accession>
<dbReference type="EMBL" id="AP025943">
    <property type="protein sequence ID" value="BDL44786.1"/>
    <property type="molecule type" value="Genomic_DNA"/>
</dbReference>
<dbReference type="Proteomes" id="UP001062263">
    <property type="component" value="Chromosome"/>
</dbReference>
<evidence type="ECO:0000313" key="3">
    <source>
        <dbReference type="Proteomes" id="UP001062263"/>
    </source>
</evidence>
<name>A0ABM7ZJ77_9BACT</name>
<protein>
    <submittedName>
        <fullName evidence="2">Uncharacterized protein</fullName>
    </submittedName>
</protein>
<keyword evidence="3" id="KW-1185">Reference proteome</keyword>
<proteinExistence type="predicted"/>
<reference evidence="2" key="1">
    <citation type="submission" date="2022-06" db="EMBL/GenBank/DDBJ databases">
        <title>Akkermansia biwalacus sp. nov., an anaerobic mucin-degrading bacterium isolated from human intestine.</title>
        <authorList>
            <person name="Kobayashi Y."/>
            <person name="Inoue S."/>
            <person name="Kawahara T."/>
            <person name="Kohda N."/>
        </authorList>
    </citation>
    <scope>NUCLEOTIDE SEQUENCE</scope>
    <source>
        <strain evidence="2">WON2089</strain>
    </source>
</reference>
<sequence length="307" mass="34086">MRGAGPTPEKEDYSLNVINEMDIVLSNMNYPVIFLLFCWGAADSGVALPEPFPEARGPVYGCGVTPQGRSRGTRLSREWKNPGRLGTGTAEGKEGGQWLQDPFSRDSDMGRVRYQWSYRSGRLMKVPHTLAAPNFCFSGRLPCAVDREELEDALEDTLIVAENPLPEEGRPCIFLYRGKVCHSLDEVGKNTGVLSILYVVFSPDVAEEEQASVRAAFFGATDFYVMKDMFSAGRRQAQGEDIFLSGPRQEETVVFMEGLGAVPISFFMTPDWAVGKVRNREKFFQPPARGIAHDSLSKVRSRSVIPD</sequence>
<gene>
    <name evidence="2" type="ORF">Abiwalacus_23600</name>
</gene>
<organism evidence="2 3">
    <name type="scientific">Akkermansia biwaensis</name>
    <dbReference type="NCBI Taxonomy" id="2946555"/>
    <lineage>
        <taxon>Bacteria</taxon>
        <taxon>Pseudomonadati</taxon>
        <taxon>Verrucomicrobiota</taxon>
        <taxon>Verrucomicrobiia</taxon>
        <taxon>Verrucomicrobiales</taxon>
        <taxon>Akkermansiaceae</taxon>
        <taxon>Akkermansia</taxon>
    </lineage>
</organism>
<evidence type="ECO:0000256" key="1">
    <source>
        <dbReference type="SAM" id="MobiDB-lite"/>
    </source>
</evidence>